<evidence type="ECO:0000313" key="4">
    <source>
        <dbReference type="Proteomes" id="UP000734854"/>
    </source>
</evidence>
<dbReference type="PANTHER" id="PTHR34061:SF11">
    <property type="entry name" value="PROTEIN, PUTATIVE-RELATED"/>
    <property type="match status" value="1"/>
</dbReference>
<accession>A0A8J5L3P2</accession>
<keyword evidence="4" id="KW-1185">Reference proteome</keyword>
<evidence type="ECO:0000256" key="1">
    <source>
        <dbReference type="SAM" id="MobiDB-lite"/>
    </source>
</evidence>
<dbReference type="AlphaFoldDB" id="A0A8J5L3P2"/>
<dbReference type="Proteomes" id="UP000734854">
    <property type="component" value="Unassembled WGS sequence"/>
</dbReference>
<sequence length="88" mass="9774">MATDDNMEQPVTPYGRVEGVASWVGASVVSAFFASLERCSCITLNTFEDEDDDDDDEQEEVKDRPLMLTKPPNQYDDVDESQSPSPPV</sequence>
<gene>
    <name evidence="3" type="ORF">ZIOFF_024637</name>
    <name evidence="2" type="ORF">ZIOFF_028620</name>
</gene>
<dbReference type="EMBL" id="JACMSC010000008">
    <property type="protein sequence ID" value="KAG6510595.1"/>
    <property type="molecule type" value="Genomic_DNA"/>
</dbReference>
<proteinExistence type="predicted"/>
<name>A0A8J5L3P2_ZINOF</name>
<comment type="caution">
    <text evidence="2">The sequence shown here is derived from an EMBL/GenBank/DDBJ whole genome shotgun (WGS) entry which is preliminary data.</text>
</comment>
<evidence type="ECO:0000313" key="2">
    <source>
        <dbReference type="EMBL" id="KAG6510595.1"/>
    </source>
</evidence>
<reference evidence="2 4" key="1">
    <citation type="submission" date="2020-08" db="EMBL/GenBank/DDBJ databases">
        <title>Plant Genome Project.</title>
        <authorList>
            <person name="Zhang R.-G."/>
        </authorList>
    </citation>
    <scope>NUCLEOTIDE SEQUENCE [LARGE SCALE GENOMIC DNA]</scope>
    <source>
        <tissue evidence="2">Rhizome</tissue>
    </source>
</reference>
<dbReference type="PANTHER" id="PTHR34061">
    <property type="entry name" value="PROTEIN, PUTATIVE-RELATED"/>
    <property type="match status" value="1"/>
</dbReference>
<evidence type="ECO:0000313" key="3">
    <source>
        <dbReference type="EMBL" id="KAG6514287.1"/>
    </source>
</evidence>
<protein>
    <submittedName>
        <fullName evidence="2">Uncharacterized protein</fullName>
    </submittedName>
</protein>
<organism evidence="2 4">
    <name type="scientific">Zingiber officinale</name>
    <name type="common">Ginger</name>
    <name type="synonym">Amomum zingiber</name>
    <dbReference type="NCBI Taxonomy" id="94328"/>
    <lineage>
        <taxon>Eukaryota</taxon>
        <taxon>Viridiplantae</taxon>
        <taxon>Streptophyta</taxon>
        <taxon>Embryophyta</taxon>
        <taxon>Tracheophyta</taxon>
        <taxon>Spermatophyta</taxon>
        <taxon>Magnoliopsida</taxon>
        <taxon>Liliopsida</taxon>
        <taxon>Zingiberales</taxon>
        <taxon>Zingiberaceae</taxon>
        <taxon>Zingiber</taxon>
    </lineage>
</organism>
<feature type="region of interest" description="Disordered" evidence="1">
    <location>
        <begin position="47"/>
        <end position="88"/>
    </location>
</feature>
<feature type="compositionally biased region" description="Acidic residues" evidence="1">
    <location>
        <begin position="47"/>
        <end position="60"/>
    </location>
</feature>
<dbReference type="EMBL" id="JACMSC010000007">
    <property type="protein sequence ID" value="KAG6514287.1"/>
    <property type="molecule type" value="Genomic_DNA"/>
</dbReference>